<dbReference type="InterPro" id="IPR013210">
    <property type="entry name" value="LRR_N_plant-typ"/>
</dbReference>
<dbReference type="InterPro" id="IPR032675">
    <property type="entry name" value="LRR_dom_sf"/>
</dbReference>
<proteinExistence type="inferred from homology"/>
<dbReference type="FunFam" id="3.80.10.10:FF:000095">
    <property type="entry name" value="LRR receptor-like serine/threonine-protein kinase GSO1"/>
    <property type="match status" value="1"/>
</dbReference>
<comment type="similarity">
    <text evidence="2">Belongs to the RLP family.</text>
</comment>
<evidence type="ECO:0000256" key="6">
    <source>
        <dbReference type="ARBA" id="ARBA00022729"/>
    </source>
</evidence>
<keyword evidence="3" id="KW-1003">Cell membrane</keyword>
<dbReference type="Pfam" id="PF08263">
    <property type="entry name" value="LRRNT_2"/>
    <property type="match status" value="1"/>
</dbReference>
<dbReference type="eggNOG" id="KOG0619">
    <property type="taxonomic scope" value="Eukaryota"/>
</dbReference>
<name>A0A059CLG1_EUCGR</name>
<dbReference type="InterPro" id="IPR001611">
    <property type="entry name" value="Leu-rich_rpt"/>
</dbReference>
<keyword evidence="7" id="KW-0677">Repeat</keyword>
<evidence type="ECO:0000256" key="11">
    <source>
        <dbReference type="ARBA" id="ARBA00023180"/>
    </source>
</evidence>
<protein>
    <recommendedName>
        <fullName evidence="13">Leucine-rich repeat-containing N-terminal plant-type domain-containing protein</fullName>
    </recommendedName>
</protein>
<reference evidence="14" key="1">
    <citation type="submission" date="2013-07" db="EMBL/GenBank/DDBJ databases">
        <title>The genome of Eucalyptus grandis.</title>
        <authorList>
            <person name="Schmutz J."/>
            <person name="Hayes R."/>
            <person name="Myburg A."/>
            <person name="Tuskan G."/>
            <person name="Grattapaglia D."/>
            <person name="Rokhsar D.S."/>
        </authorList>
    </citation>
    <scope>NUCLEOTIDE SEQUENCE</scope>
    <source>
        <tissue evidence="14">Leaf extractions</tissue>
    </source>
</reference>
<organism evidence="14">
    <name type="scientific">Eucalyptus grandis</name>
    <name type="common">Flooded gum</name>
    <dbReference type="NCBI Taxonomy" id="71139"/>
    <lineage>
        <taxon>Eukaryota</taxon>
        <taxon>Viridiplantae</taxon>
        <taxon>Streptophyta</taxon>
        <taxon>Embryophyta</taxon>
        <taxon>Tracheophyta</taxon>
        <taxon>Spermatophyta</taxon>
        <taxon>Magnoliopsida</taxon>
        <taxon>eudicotyledons</taxon>
        <taxon>Gunneridae</taxon>
        <taxon>Pentapetalae</taxon>
        <taxon>rosids</taxon>
        <taxon>malvids</taxon>
        <taxon>Myrtales</taxon>
        <taxon>Myrtaceae</taxon>
        <taxon>Myrtoideae</taxon>
        <taxon>Eucalypteae</taxon>
        <taxon>Eucalyptus</taxon>
    </lineage>
</organism>
<keyword evidence="5 12" id="KW-0812">Transmembrane</keyword>
<dbReference type="InterPro" id="IPR046956">
    <property type="entry name" value="RLP23-like"/>
</dbReference>
<evidence type="ECO:0000259" key="13">
    <source>
        <dbReference type="Pfam" id="PF08263"/>
    </source>
</evidence>
<keyword evidence="10" id="KW-0675">Receptor</keyword>
<dbReference type="SUPFAM" id="SSF52058">
    <property type="entry name" value="L domain-like"/>
    <property type="match status" value="2"/>
</dbReference>
<dbReference type="InterPro" id="IPR003591">
    <property type="entry name" value="Leu-rich_rpt_typical-subtyp"/>
</dbReference>
<dbReference type="Gene3D" id="3.80.10.10">
    <property type="entry name" value="Ribonuclease Inhibitor"/>
    <property type="match status" value="5"/>
</dbReference>
<keyword evidence="11" id="KW-0325">Glycoprotein</keyword>
<sequence length="1073" mass="120399">MALLLLPNNSCVCFCNNSTSICREKEREALLQLQQSLLDPSGLLSSWKGKDCCRWKGVVCDVVFGHVIKLQLLPQPRKDDTIMGLKLFLSGELNSSLLHLRYLNHLDLSKIDFNHRRIPEFLGSMKQLRYLNLSNANFHGMVPRQLGNLTKLEVLDFHDYIGGLIVKDTLWVSYLRSLKYLDMSDSKIANERVLMQVISTLPDLSHLRLSSCGLHDFHLFSDHLGNSTSLGHLQYLDLSMNLFKGPIPSTLFQNTTSLQHLDLSLNYFNSSIPMWFDKFTSLVHLNLKGNDFDSIEGGLFSFLKNNRYLKSLRLCENKIREEISTTRGNSSGLIENSLESLEICSNHLKGALPNWLVYFTNLKHILLYGNFFSDPIPSVIGSLSNLETLDLSNNGLSGTIPPSMGQLSSLRSLDLSSNQLSGQIPESLGKLGALQYLNLDDNHLEGVITEIHFSNLSRLKELYIRDNYNLSFEAKPSWIPPFQLVIIWMNSCKFRTKFPRWIRTQVEAQEIRLANASLFGPLPKWLANLTFSWLDLSYNQITEPLPKWSSNLTSFELDLSYNHITGPLPKWSANFTPFTLDLSYNQITGPLPEWLANGMFSWLDLSYNQIIGLLPNMSINCSHLDLSHNLIFGSLPTDIGIMYQVHILYLNDNQINGTLPSSLCDMELFDLNLANNKLSGSIPDCWKGSLSFLTLSFNKLSGVIPSSLGSLPYLITLHLNGNHLNGELPQALDYCTDLVILDLGENNFSGSIPTWFDESFSSLLILRLRENRFVGSIPTQLCSLSNLKILDMAVNNLTGTIPHCLGNMSSMINLNQGNPSGSVAITPIQDIISSTFGVVDPNWDREHVVEILKGRYNEYTKIDLQLVVNLDLSSNFLSGSIPEELSFLSGLHGLNLSHNHLYGNIPIGIGNMMSLESLDLSNNHLSGIIPQGISALIFLAHLNLSQNNLTGHIPKGNQIQTLDDPSIYAGNPLLCGDLLRNKCLGAETPQPQKILHPEDTHEEDKLDRALFYAVIMLGFAIGLWGFFGVLLFKKDWRRAYFNYADQVADKAYVAIVMTVAKLKRLRMSRSAIL</sequence>
<dbReference type="PRINTS" id="PR00019">
    <property type="entry name" value="LEURICHRPT"/>
</dbReference>
<dbReference type="EMBL" id="KK198755">
    <property type="protein sequence ID" value="KCW79313.1"/>
    <property type="molecule type" value="Genomic_DNA"/>
</dbReference>
<feature type="domain" description="Leucine-rich repeat-containing N-terminal plant-type" evidence="13">
    <location>
        <begin position="25"/>
        <end position="61"/>
    </location>
</feature>
<dbReference type="FunFam" id="3.80.10.10:FF:000299">
    <property type="entry name" value="Piriformospora indica-insensitive protein 2"/>
    <property type="match status" value="1"/>
</dbReference>
<dbReference type="GO" id="GO:0005886">
    <property type="term" value="C:plasma membrane"/>
    <property type="evidence" value="ECO:0007669"/>
    <property type="project" value="UniProtKB-SubCell"/>
</dbReference>
<dbReference type="SUPFAM" id="SSF52047">
    <property type="entry name" value="RNI-like"/>
    <property type="match status" value="1"/>
</dbReference>
<dbReference type="PROSITE" id="PS51450">
    <property type="entry name" value="LRR"/>
    <property type="match status" value="2"/>
</dbReference>
<dbReference type="InParanoid" id="A0A059CLG1"/>
<evidence type="ECO:0000256" key="2">
    <source>
        <dbReference type="ARBA" id="ARBA00009592"/>
    </source>
</evidence>
<evidence type="ECO:0000256" key="4">
    <source>
        <dbReference type="ARBA" id="ARBA00022614"/>
    </source>
</evidence>
<dbReference type="PANTHER" id="PTHR48063">
    <property type="entry name" value="LRR RECEPTOR-LIKE KINASE"/>
    <property type="match status" value="1"/>
</dbReference>
<gene>
    <name evidence="14" type="ORF">EUGRSUZ_C00734</name>
</gene>
<dbReference type="PANTHER" id="PTHR48063:SF112">
    <property type="entry name" value="RECEPTOR LIKE PROTEIN 30-LIKE"/>
    <property type="match status" value="1"/>
</dbReference>
<evidence type="ECO:0000256" key="10">
    <source>
        <dbReference type="ARBA" id="ARBA00023170"/>
    </source>
</evidence>
<evidence type="ECO:0000256" key="3">
    <source>
        <dbReference type="ARBA" id="ARBA00022475"/>
    </source>
</evidence>
<evidence type="ECO:0000256" key="1">
    <source>
        <dbReference type="ARBA" id="ARBA00004251"/>
    </source>
</evidence>
<dbReference type="SMART" id="SM00369">
    <property type="entry name" value="LRR_TYP"/>
    <property type="match status" value="11"/>
</dbReference>
<keyword evidence="6" id="KW-0732">Signal</keyword>
<evidence type="ECO:0000256" key="5">
    <source>
        <dbReference type="ARBA" id="ARBA00022692"/>
    </source>
</evidence>
<comment type="subcellular location">
    <subcellularLocation>
        <location evidence="1">Cell membrane</location>
        <topology evidence="1">Single-pass type I membrane protein</topology>
    </subcellularLocation>
</comment>
<dbReference type="Pfam" id="PF13855">
    <property type="entry name" value="LRR_8"/>
    <property type="match status" value="2"/>
</dbReference>
<dbReference type="Pfam" id="PF00560">
    <property type="entry name" value="LRR_1"/>
    <property type="match status" value="9"/>
</dbReference>
<evidence type="ECO:0000313" key="14">
    <source>
        <dbReference type="EMBL" id="KCW79313.1"/>
    </source>
</evidence>
<accession>A0A059CLG1</accession>
<keyword evidence="4" id="KW-0433">Leucine-rich repeat</keyword>
<dbReference type="AlphaFoldDB" id="A0A059CLG1"/>
<dbReference type="FunFam" id="3.80.10.10:FF:000111">
    <property type="entry name" value="LRR receptor-like serine/threonine-protein kinase ERECTA"/>
    <property type="match status" value="1"/>
</dbReference>
<dbReference type="OMA" id="SWYDLMQ"/>
<keyword evidence="9 12" id="KW-0472">Membrane</keyword>
<evidence type="ECO:0000256" key="9">
    <source>
        <dbReference type="ARBA" id="ARBA00023136"/>
    </source>
</evidence>
<keyword evidence="8 12" id="KW-1133">Transmembrane helix</keyword>
<evidence type="ECO:0000256" key="12">
    <source>
        <dbReference type="SAM" id="Phobius"/>
    </source>
</evidence>
<dbReference type="Gramene" id="KCW79313">
    <property type="protein sequence ID" value="KCW79313"/>
    <property type="gene ID" value="EUGRSUZ_C00734"/>
</dbReference>
<evidence type="ECO:0000256" key="7">
    <source>
        <dbReference type="ARBA" id="ARBA00022737"/>
    </source>
</evidence>
<evidence type="ECO:0000256" key="8">
    <source>
        <dbReference type="ARBA" id="ARBA00022989"/>
    </source>
</evidence>
<feature type="transmembrane region" description="Helical" evidence="12">
    <location>
        <begin position="1009"/>
        <end position="1032"/>
    </location>
</feature>